<keyword evidence="1" id="KW-0472">Membrane</keyword>
<feature type="transmembrane region" description="Helical" evidence="1">
    <location>
        <begin position="30"/>
        <end position="53"/>
    </location>
</feature>
<evidence type="ECO:0000313" key="2">
    <source>
        <dbReference type="EMBL" id="CDW35792.1"/>
    </source>
</evidence>
<reference evidence="2" key="1">
    <citation type="submission" date="2014-05" db="EMBL/GenBank/DDBJ databases">
        <authorList>
            <person name="Chronopoulou M."/>
        </authorList>
    </citation>
    <scope>NUCLEOTIDE SEQUENCE</scope>
    <source>
        <tissue evidence="2">Whole organism</tissue>
    </source>
</reference>
<keyword evidence="1" id="KW-1133">Transmembrane helix</keyword>
<proteinExistence type="predicted"/>
<sequence length="72" mass="8396">ELAPDSSSSLLSFSLFSDEQLKLGPKIDELRVSSCFCLSVFFLPFFPFLFYLARRWTTLSCGRREEKKKEYS</sequence>
<evidence type="ECO:0000256" key="1">
    <source>
        <dbReference type="SAM" id="Phobius"/>
    </source>
</evidence>
<dbReference type="EMBL" id="HACA01018431">
    <property type="protein sequence ID" value="CDW35792.1"/>
    <property type="molecule type" value="Transcribed_RNA"/>
</dbReference>
<protein>
    <submittedName>
        <fullName evidence="2">Uncharacterized protein</fullName>
    </submittedName>
</protein>
<keyword evidence="1" id="KW-0812">Transmembrane</keyword>
<organism evidence="2">
    <name type="scientific">Lepeophtheirus salmonis</name>
    <name type="common">Salmon louse</name>
    <name type="synonym">Caligus salmonis</name>
    <dbReference type="NCBI Taxonomy" id="72036"/>
    <lineage>
        <taxon>Eukaryota</taxon>
        <taxon>Metazoa</taxon>
        <taxon>Ecdysozoa</taxon>
        <taxon>Arthropoda</taxon>
        <taxon>Crustacea</taxon>
        <taxon>Multicrustacea</taxon>
        <taxon>Hexanauplia</taxon>
        <taxon>Copepoda</taxon>
        <taxon>Siphonostomatoida</taxon>
        <taxon>Caligidae</taxon>
        <taxon>Lepeophtheirus</taxon>
    </lineage>
</organism>
<accession>A0A0K2UCW7</accession>
<name>A0A0K2UCW7_LEPSM</name>
<dbReference type="AlphaFoldDB" id="A0A0K2UCW7"/>
<feature type="non-terminal residue" evidence="2">
    <location>
        <position position="1"/>
    </location>
</feature>